<dbReference type="Proteomes" id="UP001242288">
    <property type="component" value="Unassembled WGS sequence"/>
</dbReference>
<comment type="caution">
    <text evidence="2">The sequence shown here is derived from an EMBL/GenBank/DDBJ whole genome shotgun (WGS) entry which is preliminary data.</text>
</comment>
<gene>
    <name evidence="2" type="ORF">NIE36_44640</name>
    <name evidence="1" type="ORF">OSB80_44755</name>
</gene>
<proteinExistence type="predicted"/>
<evidence type="ECO:0000313" key="4">
    <source>
        <dbReference type="Proteomes" id="UP001242288"/>
    </source>
</evidence>
<name>A0AAP5ETK5_9BURK</name>
<dbReference type="EMBL" id="JAPKHW010000110">
    <property type="protein sequence ID" value="MCX4152390.1"/>
    <property type="molecule type" value="Genomic_DNA"/>
</dbReference>
<sequence length="129" mass="14028">MDIIAPPDRSAPWCVNWGEGFQNFDAIVVAAGFHTPRLVRDEAGQMEIEIHGSREKETVDLSHRLTTEPTRPAEQGSLWFVGPLAHSRVPISSALFVTASVAAQVTANLESHRAATALDECCPLDAAMY</sequence>
<accession>A0AAP5ETK5</accession>
<dbReference type="AlphaFoldDB" id="A0AAP5ETK5"/>
<dbReference type="Proteomes" id="UP001209412">
    <property type="component" value="Unassembled WGS sequence"/>
</dbReference>
<protein>
    <submittedName>
        <fullName evidence="2">Uncharacterized protein</fullName>
    </submittedName>
</protein>
<evidence type="ECO:0000313" key="2">
    <source>
        <dbReference type="EMBL" id="MDQ6414201.1"/>
    </source>
</evidence>
<reference evidence="2" key="1">
    <citation type="submission" date="2022-06" db="EMBL/GenBank/DDBJ databases">
        <title>PHB producers.</title>
        <authorList>
            <person name="Besaury L."/>
        </authorList>
    </citation>
    <scope>NUCLEOTIDE SEQUENCE</scope>
    <source>
        <strain evidence="2 3">SEWS6</strain>
    </source>
</reference>
<keyword evidence="3" id="KW-1185">Reference proteome</keyword>
<organism evidence="2 4">
    <name type="scientific">Paraburkholderia madseniana</name>
    <dbReference type="NCBI Taxonomy" id="2599607"/>
    <lineage>
        <taxon>Bacteria</taxon>
        <taxon>Pseudomonadati</taxon>
        <taxon>Pseudomonadota</taxon>
        <taxon>Betaproteobacteria</taxon>
        <taxon>Burkholderiales</taxon>
        <taxon>Burkholderiaceae</taxon>
        <taxon>Paraburkholderia</taxon>
    </lineage>
</organism>
<evidence type="ECO:0000313" key="3">
    <source>
        <dbReference type="Proteomes" id="UP001209412"/>
    </source>
</evidence>
<dbReference type="EMBL" id="JAMXWF010000110">
    <property type="protein sequence ID" value="MDQ6414201.1"/>
    <property type="molecule type" value="Genomic_DNA"/>
</dbReference>
<evidence type="ECO:0000313" key="1">
    <source>
        <dbReference type="EMBL" id="MCX4152390.1"/>
    </source>
</evidence>